<sequence length="2392" mass="278055">MNHNFDVQEKLESILEVSLYRTELEKTPRSPRIKVTKVITKAQNLTNDLTFDELDSEGRDSIDIYQVHHFLETSSVDKKPIYLLIKDVRQILNEMSLSKPYCVQRSEFNLLLKYIKDNQPTLEAMSLDNSLSKRYAALYIAPTIFCFMKGQSYMFGELRKEEVICEDKYHMAVKEMIFALPEKTPQQHMWKTILPDSFFSSEEFQRVLVRPSKTSLLRNSHQNVIPPQIFFEMFAPNFRFKDHANLLAGVHFLTESQRTLPESFCLRIKNINIGGDVPPETLRYVGAIYDQNSQEKLTENFVMENEGETFNVFFLTNQVKGSQVILVIDVLRRAGEDIQTARELYYKGFEDKKVRKKYTERKCWAYWQHLMFGYANLKDDFEKEKGEEQIIFFKSESENESIWEILENEENRKKAEMNASLFFNKNNENVQWRCGMNIWKNPRSEGGQTLCDSNKSKCQDFEKQPLKNGQKSDVEPPKLIRVLDNLRYIKSTEEIIFDFINRLYIYPLDVSFGKDKKKKTAICITFQVYYNKVTENCIYTPSGSLDSNYSSNLLVGKSFGTFDEIKIELPFPLKNGHFLVFTIQEIADGSVKKESFSILTLYTDNHINFQYGKLVLPIYSSLEEALAPPQIPTKKWLTVLITPFTTIYPTTPEAHLSLVNFLEGNLDQNFKNIPLIDTIHFLPVILQTFLESNTVKNIEVLALLMKTVCGHTNSSQKRNCIVESFVHKFCDFKSKETETNLIKALIILYKFDDTTPQTEILKHSWLPFEILKKSISQIGADQSFFQNLLNFATSFSNCIRSHIMKKEILGVEEGNAHFSYFIRSILELGYNSEAVTLMEEYLNKLTWPYDVLVRGKKYTQDQPEMVALTLLKTQFLAVFESSLSLYESSNPGNIDTSDITMLDDLLWVRHLPIAFLMRQHLFLLNKNEEINRASLYLMVGMVERLDLDSTLQGEKKECVAAMFLPFVVQFIESFEDFATWKFIKNTEKVNKEKSSHLLRTMGERSMTRVPIKLKEMNVELMTSDTLLLNSREKKIVETPLQNIFDIEMLGLIFVWVLKNLKKEVLVEWIKNEVPSRLQILVNILTRYILLFSYFPINETIDVYEEVDRNIKLIVNGLKEHGYFLNMNLSLSSAFSEDLFSPKSNKFSIPISRSLRLIRRDDEQHEKLHQVLGREIVRECLEVYHLIFNSLVNQEAMEHLEIVKTNIATKLLEEKVVNDDIFTFIKNLSISLITTGIVEVNEMNRICFDSCISALHELHKTDIKSITTSVVDIKRDLLTPNIQNLKNRKLIIRTETLGDIEALCIVLLDLIAIRLDTLKFLSEFKSTPVNKYSRMIETVVGIPFIINEKVLNNLETNLIKYDDLSVYKTVSKIMKNLKTKFKEVKLMETKMCETAQRNKELESQTSKLCEETKEECLKGIRWVLNMFVTLPLDIKNAGLNYLTARNRSEKYTKEAEELKSTYRKRLQILEDNPLFPVSFVEYEEIVNDSLKVSIKYHEVLYAIAKNMKMCITEDKRINTENGQQMSLLQKLYEDLLFNLDKTNSFEKSQKLKTMSFPKEIPFDKNLKSLSFSCFNLFIEVVPLIVKVLQKIDKIVEKTSNNQMKLEGAEKWFELERGYITSVIQLKEQDNAIKVVTKTPMHESSVVIFVMTDIIKTLITDGKLFKEKVSKSVELRGTLKRILFEEASGRSRNPTKRRITRRSLRVEDKTLRRMTVAYNLDNDEKAFGCIENENEMVWKFLEDIASEGSKVEKMVEALSQKYTSCNVKEKERETYRERVKALWETYRTTHFGNFSALKEFLIKEVDEDVPYDGDVVLIPDDKVEEKEGGTMKSDVQENALPIDAKIEGKKEEVVSKRVTRATKVTKRDKVVSLVEEMVTGNLDYNKMQKPKKFATQKLKVEVVEVSIPQINSLLQEDLITEKGTFVEDSFLDLNLYKISQYELSMKNLKKEVRQLMTKHTELNEIQQKARDPDSYTERLYTFACGYSETPRLYLKWVEKMAEEQAIRQNYLEAALAVTNLVIFVSHFLEGGKIFEKIRKISPADFSSFSSFGKYEKVENKKFDEVMKQEEIEGFNQSYLLKYVDSAVNYFMMKKAYGYAEYLLEATVEYLVSQNEIVRLQEVHNKMRNVYDQMSKNKSFDTHFYLVGFFGSVFEKMNEKEYVYHSSLPKDIFTIEIKGIVPFEKKKEIIELGETDKTSGLPLDQIYIKVVEVYPMKEDGEFCSQVFKNEFLVKSGQETYKRRIVYETAQPLPSLIRRQIIINKQLDIYMNAIETSLDEIDEMSAALNKATIPPITEELTEKLKVVLLGENGPIYAVENFLGKKIEEYPPEQISEMWELIATLLDNIKNALPVHLRNFPTHPLTSQFSNAFRKLKFIVNDAQINVQNVVGVLAFS</sequence>
<dbReference type="GO" id="GO:0007264">
    <property type="term" value="P:small GTPase-mediated signal transduction"/>
    <property type="evidence" value="ECO:0007669"/>
    <property type="project" value="InterPro"/>
</dbReference>
<dbReference type="InterPro" id="IPR027357">
    <property type="entry name" value="DOCKER_dom"/>
</dbReference>
<dbReference type="Gene3D" id="1.25.40.410">
    <property type="match status" value="1"/>
</dbReference>
<dbReference type="PANTHER" id="PTHR23317:SF76">
    <property type="entry name" value="LD20667P"/>
    <property type="match status" value="1"/>
</dbReference>
<gene>
    <name evidence="6" type="ORF">EIN_135990</name>
</gene>
<dbReference type="Pfam" id="PF06920">
    <property type="entry name" value="DHR-2_Lobe_A"/>
    <property type="match status" value="1"/>
</dbReference>
<dbReference type="InterPro" id="IPR026791">
    <property type="entry name" value="DOCK"/>
</dbReference>
<dbReference type="GeneID" id="14884889"/>
<feature type="domain" description="DOCKER" evidence="5">
    <location>
        <begin position="1982"/>
        <end position="2387"/>
    </location>
</feature>
<feature type="coiled-coil region" evidence="3">
    <location>
        <begin position="1936"/>
        <end position="1963"/>
    </location>
</feature>
<dbReference type="Proteomes" id="UP000014680">
    <property type="component" value="Unassembled WGS sequence"/>
</dbReference>
<keyword evidence="3" id="KW-0175">Coiled coil</keyword>
<feature type="domain" description="C2 DOCK-type" evidence="4">
    <location>
        <begin position="500"/>
        <end position="676"/>
    </location>
</feature>
<keyword evidence="1" id="KW-0344">Guanine-nucleotide releasing factor</keyword>
<dbReference type="InterPro" id="IPR043161">
    <property type="entry name" value="DOCK_C_lobe_A"/>
</dbReference>
<dbReference type="InterPro" id="IPR046769">
    <property type="entry name" value="DOCKER_Lobe_A"/>
</dbReference>
<evidence type="ECO:0000313" key="6">
    <source>
        <dbReference type="EMBL" id="ELP85965.1"/>
    </source>
</evidence>
<evidence type="ECO:0000259" key="5">
    <source>
        <dbReference type="PROSITE" id="PS51651"/>
    </source>
</evidence>
<evidence type="ECO:0000256" key="1">
    <source>
        <dbReference type="ARBA" id="ARBA00022658"/>
    </source>
</evidence>
<dbReference type="OrthoDB" id="47328at2759"/>
<evidence type="ECO:0000313" key="7">
    <source>
        <dbReference type="Proteomes" id="UP000014680"/>
    </source>
</evidence>
<protein>
    <submittedName>
        <fullName evidence="6">Uncharacterized protein</fullName>
    </submittedName>
</protein>
<evidence type="ECO:0000259" key="4">
    <source>
        <dbReference type="PROSITE" id="PS51650"/>
    </source>
</evidence>
<dbReference type="Pfam" id="PF14429">
    <property type="entry name" value="DOCK-C2"/>
    <property type="match status" value="1"/>
</dbReference>
<dbReference type="KEGG" id="eiv:EIN_135990"/>
<dbReference type="Gene3D" id="2.60.40.150">
    <property type="entry name" value="C2 domain"/>
    <property type="match status" value="1"/>
</dbReference>
<accession>A0A0A1TXC3</accession>
<dbReference type="PANTHER" id="PTHR23317">
    <property type="entry name" value="DEDICATOR OF CYTOKINESIS DOCK"/>
    <property type="match status" value="1"/>
</dbReference>
<dbReference type="InterPro" id="IPR027007">
    <property type="entry name" value="C2_DOCK-type_domain"/>
</dbReference>
<name>A0A0A1TXC3_ENTIV</name>
<dbReference type="RefSeq" id="XP_004185311.1">
    <property type="nucleotide sequence ID" value="XM_004185263.1"/>
</dbReference>
<dbReference type="PROSITE" id="PS51651">
    <property type="entry name" value="DOCKER"/>
    <property type="match status" value="1"/>
</dbReference>
<comment type="similarity">
    <text evidence="2">Belongs to the DOCK family.</text>
</comment>
<dbReference type="EMBL" id="KB207027">
    <property type="protein sequence ID" value="ELP85965.1"/>
    <property type="molecule type" value="Genomic_DNA"/>
</dbReference>
<dbReference type="InterPro" id="IPR035892">
    <property type="entry name" value="C2_domain_sf"/>
</dbReference>
<dbReference type="VEuPathDB" id="AmoebaDB:EIN_135990"/>
<dbReference type="PROSITE" id="PS51650">
    <property type="entry name" value="C2_DOCK"/>
    <property type="match status" value="1"/>
</dbReference>
<organism evidence="6 7">
    <name type="scientific">Entamoeba invadens IP1</name>
    <dbReference type="NCBI Taxonomy" id="370355"/>
    <lineage>
        <taxon>Eukaryota</taxon>
        <taxon>Amoebozoa</taxon>
        <taxon>Evosea</taxon>
        <taxon>Archamoebae</taxon>
        <taxon>Mastigamoebida</taxon>
        <taxon>Entamoebidae</taxon>
        <taxon>Entamoeba</taxon>
    </lineage>
</organism>
<keyword evidence="7" id="KW-1185">Reference proteome</keyword>
<evidence type="ECO:0000256" key="2">
    <source>
        <dbReference type="PROSITE-ProRule" id="PRU00983"/>
    </source>
</evidence>
<evidence type="ECO:0000256" key="3">
    <source>
        <dbReference type="SAM" id="Coils"/>
    </source>
</evidence>
<reference evidence="6 7" key="1">
    <citation type="submission" date="2012-10" db="EMBL/GenBank/DDBJ databases">
        <authorList>
            <person name="Zafar N."/>
            <person name="Inman J."/>
            <person name="Hall N."/>
            <person name="Lorenzi H."/>
            <person name="Caler E."/>
        </authorList>
    </citation>
    <scope>NUCLEOTIDE SEQUENCE [LARGE SCALE GENOMIC DNA]</scope>
    <source>
        <strain evidence="6 7">IP1</strain>
    </source>
</reference>
<proteinExistence type="inferred from homology"/>
<dbReference type="GO" id="GO:0005085">
    <property type="term" value="F:guanyl-nucleotide exchange factor activity"/>
    <property type="evidence" value="ECO:0007669"/>
    <property type="project" value="UniProtKB-KW"/>
</dbReference>
<feature type="coiled-coil region" evidence="3">
    <location>
        <begin position="1440"/>
        <end position="1471"/>
    </location>
</feature>